<evidence type="ECO:0000256" key="8">
    <source>
        <dbReference type="SAM" id="MobiDB-lite"/>
    </source>
</evidence>
<comment type="similarity">
    <text evidence="2">Belongs to the LDH/MDH superfamily. LDH family.</text>
</comment>
<evidence type="ECO:0000259" key="10">
    <source>
        <dbReference type="Pfam" id="PF02866"/>
    </source>
</evidence>
<protein>
    <recommendedName>
        <fullName evidence="3 7">L-lactate dehydrogenase</fullName>
        <ecNumber evidence="3 7">1.1.1.27</ecNumber>
    </recommendedName>
</protein>
<comment type="pathway">
    <text evidence="1 7">Fermentation; pyruvate fermentation to lactate; (S)-lactate from pyruvate: step 1/1.</text>
</comment>
<organism evidence="11 12">
    <name type="scientific">Temnothorax longispinosus</name>
    <dbReference type="NCBI Taxonomy" id="300112"/>
    <lineage>
        <taxon>Eukaryota</taxon>
        <taxon>Metazoa</taxon>
        <taxon>Ecdysozoa</taxon>
        <taxon>Arthropoda</taxon>
        <taxon>Hexapoda</taxon>
        <taxon>Insecta</taxon>
        <taxon>Pterygota</taxon>
        <taxon>Neoptera</taxon>
        <taxon>Endopterygota</taxon>
        <taxon>Hymenoptera</taxon>
        <taxon>Apocrita</taxon>
        <taxon>Aculeata</taxon>
        <taxon>Formicoidea</taxon>
        <taxon>Formicidae</taxon>
        <taxon>Myrmicinae</taxon>
        <taxon>Temnothorax</taxon>
    </lineage>
</organism>
<dbReference type="InterPro" id="IPR011304">
    <property type="entry name" value="L-lactate_DH"/>
</dbReference>
<dbReference type="UniPathway" id="UPA00554">
    <property type="reaction ID" value="UER00611"/>
</dbReference>
<dbReference type="SUPFAM" id="SSF51735">
    <property type="entry name" value="NAD(P)-binding Rossmann-fold domains"/>
    <property type="match status" value="4"/>
</dbReference>
<dbReference type="NCBIfam" id="TIGR01771">
    <property type="entry name" value="L-LDH-NAD"/>
    <property type="match status" value="1"/>
</dbReference>
<accession>A0A4S2J9V1</accession>
<feature type="domain" description="Lactate/malate dehydrogenase C-terminal" evidence="10">
    <location>
        <begin position="1145"/>
        <end position="1304"/>
    </location>
</feature>
<evidence type="ECO:0000256" key="2">
    <source>
        <dbReference type="ARBA" id="ARBA00006054"/>
    </source>
</evidence>
<dbReference type="EMBL" id="QBLH01003951">
    <property type="protein sequence ID" value="TGZ32105.1"/>
    <property type="molecule type" value="Genomic_DNA"/>
</dbReference>
<feature type="domain" description="Lactate/malate dehydrogenase N-terminal" evidence="9">
    <location>
        <begin position="61"/>
        <end position="197"/>
    </location>
</feature>
<dbReference type="GO" id="GO:0006089">
    <property type="term" value="P:lactate metabolic process"/>
    <property type="evidence" value="ECO:0007669"/>
    <property type="project" value="TreeGrafter"/>
</dbReference>
<feature type="domain" description="Lactate/malate dehydrogenase C-terminal" evidence="10">
    <location>
        <begin position="519"/>
        <end position="675"/>
    </location>
</feature>
<evidence type="ECO:0000259" key="9">
    <source>
        <dbReference type="Pfam" id="PF00056"/>
    </source>
</evidence>
<dbReference type="PROSITE" id="PS00064">
    <property type="entry name" value="L_LDH"/>
    <property type="match status" value="2"/>
</dbReference>
<keyword evidence="5 7" id="KW-0520">NAD</keyword>
<evidence type="ECO:0000256" key="5">
    <source>
        <dbReference type="ARBA" id="ARBA00023027"/>
    </source>
</evidence>
<dbReference type="Gene3D" id="3.90.110.10">
    <property type="entry name" value="Lactate dehydrogenase/glycoside hydrolase, family 4, C-terminal"/>
    <property type="match status" value="4"/>
</dbReference>
<feature type="domain" description="Lactate/malate dehydrogenase N-terminal" evidence="9">
    <location>
        <begin position="736"/>
        <end position="874"/>
    </location>
</feature>
<comment type="catalytic activity">
    <reaction evidence="6 7">
        <text>(S)-lactate + NAD(+) = pyruvate + NADH + H(+)</text>
        <dbReference type="Rhea" id="RHEA:23444"/>
        <dbReference type="ChEBI" id="CHEBI:15361"/>
        <dbReference type="ChEBI" id="CHEBI:15378"/>
        <dbReference type="ChEBI" id="CHEBI:16651"/>
        <dbReference type="ChEBI" id="CHEBI:57540"/>
        <dbReference type="ChEBI" id="CHEBI:57945"/>
        <dbReference type="EC" id="1.1.1.27"/>
    </reaction>
</comment>
<feature type="domain" description="Lactate/malate dehydrogenase C-terminal" evidence="10">
    <location>
        <begin position="877"/>
        <end position="1039"/>
    </location>
</feature>
<dbReference type="SUPFAM" id="SSF56327">
    <property type="entry name" value="LDH C-terminal domain-like"/>
    <property type="match status" value="4"/>
</dbReference>
<proteinExistence type="inferred from homology"/>
<evidence type="ECO:0000313" key="12">
    <source>
        <dbReference type="Proteomes" id="UP000310200"/>
    </source>
</evidence>
<feature type="domain" description="Lactate/malate dehydrogenase C-terminal" evidence="10">
    <location>
        <begin position="200"/>
        <end position="367"/>
    </location>
</feature>
<keyword evidence="12" id="KW-1185">Reference proteome</keyword>
<evidence type="ECO:0000256" key="6">
    <source>
        <dbReference type="ARBA" id="ARBA00049258"/>
    </source>
</evidence>
<name>A0A4S2J9V1_9HYME</name>
<dbReference type="InterPro" id="IPR001557">
    <property type="entry name" value="L-lactate/malate_DH"/>
</dbReference>
<evidence type="ECO:0000256" key="7">
    <source>
        <dbReference type="RuleBase" id="RU000496"/>
    </source>
</evidence>
<dbReference type="InterPro" id="IPR001236">
    <property type="entry name" value="Lactate/malate_DH_N"/>
</dbReference>
<dbReference type="GO" id="GO:0004459">
    <property type="term" value="F:L-lactate dehydrogenase (NAD+) activity"/>
    <property type="evidence" value="ECO:0007669"/>
    <property type="project" value="UniProtKB-EC"/>
</dbReference>
<dbReference type="InterPro" id="IPR036291">
    <property type="entry name" value="NAD(P)-bd_dom_sf"/>
</dbReference>
<keyword evidence="4 7" id="KW-0560">Oxidoreductase</keyword>
<dbReference type="GO" id="GO:0005737">
    <property type="term" value="C:cytoplasm"/>
    <property type="evidence" value="ECO:0007669"/>
    <property type="project" value="InterPro"/>
</dbReference>
<feature type="region of interest" description="Disordered" evidence="8">
    <location>
        <begin position="1"/>
        <end position="35"/>
    </location>
</feature>
<dbReference type="NCBIfam" id="NF000824">
    <property type="entry name" value="PRK00066.1"/>
    <property type="match status" value="1"/>
</dbReference>
<comment type="caution">
    <text evidence="11">The sequence shown here is derived from an EMBL/GenBank/DDBJ whole genome shotgun (WGS) entry which is preliminary data.</text>
</comment>
<dbReference type="Pfam" id="PF00056">
    <property type="entry name" value="Ldh_1_N"/>
    <property type="match status" value="3"/>
</dbReference>
<dbReference type="Pfam" id="PF02866">
    <property type="entry name" value="Ldh_1_C"/>
    <property type="match status" value="4"/>
</dbReference>
<dbReference type="STRING" id="300112.A0A4S2J9V1"/>
<evidence type="ECO:0000313" key="11">
    <source>
        <dbReference type="EMBL" id="TGZ32105.1"/>
    </source>
</evidence>
<dbReference type="PANTHER" id="PTHR43128">
    <property type="entry name" value="L-2-HYDROXYCARBOXYLATE DEHYDROGENASE (NAD(P)(+))"/>
    <property type="match status" value="1"/>
</dbReference>
<dbReference type="FunFam" id="3.40.50.720:FF:000018">
    <property type="entry name" value="Malate dehydrogenase"/>
    <property type="match status" value="1"/>
</dbReference>
<dbReference type="HAMAP" id="MF_00488">
    <property type="entry name" value="Lactate_dehydrog"/>
    <property type="match status" value="1"/>
</dbReference>
<dbReference type="InterPro" id="IPR015955">
    <property type="entry name" value="Lactate_DH/Glyco_Ohase_4_C"/>
</dbReference>
<dbReference type="Gene3D" id="3.40.50.720">
    <property type="entry name" value="NAD(P)-binding Rossmann-like Domain"/>
    <property type="match status" value="3"/>
</dbReference>
<dbReference type="EC" id="1.1.1.27" evidence="3 7"/>
<sequence length="1316" mass="143497">MADEESDISKRDDTLGDSNADSKVPDETQCDDIDKTPITTTTKNALITTQVGPCEAYPHPVKVSIVGTRKVGMACAIAILMRRIASEVCLIDQNLDKASAEAEDIQHAGIFLGCPLVIGTSDVYKVKDSTVVVIAVCEKKAEEELNVKHNIEVFKKIVPTIAKLACKAVLLVVTQPIDVMSYITWKLSKFPSSRVLGTGTLLDSCRFQDLLSRKLGLARTSISCMSIGAQGDTSVSVWSSVHVAGTKIRDINPRMGEADDPEKWRDISEAVNKTDTELNRKKGERGPSCWALGICTAEIVDAIVRNTKAILPVSTYIHSCAHGTDKDVYMSVPCVLGREGVYATVRQKLNDQEKTAVQRCADSIRGVLQHLVDSHRVKVVVVGSAPRGVAVAIAILFKRLASELVLIDVNEDLAKAEAEDISHAAAYLGNPRIVGTKDYACARDAAVCVITVGSQSREDQQPADYLEHNLKIFKDVIPNVSKYAPNSVLLILSKPVDILSYVAMKLSGFPPNRVIGLGTFLDSCRFQYFIAQKLGISASAIQALIIGESGPASVPVWSTVAVMGMPLKDINKEIGTKTDPESWGDLHTKVVDSDNDLIVKKGYHSWAVGICAGEIVDAIVRNTCACFTVSTFVKGCRHGLEKDIFMSLPCIVGRNGVQSFIRLLYTSKEQELMTQQDRTSVPTYPYFINAPDRPKQECPQNHRPDKHGLCRLVKMATLKDQLLTTVTEPVSTGRNKITVVGVGQVGMACAFSILTNHVSSDVVLIDVMADKLKGEMLDLQHGSAFMKNAKVTASTDYAVTANSSLCIVTAGARQREGETRLDLVQRNTDIFKGIIPQLVKYSPNTILLIVSNPVDILTYVAWKLSGLPKNRVIGSGTNLDSARFRFLLSQKLNVAPTSCHGWIIGEHGDTSVPVWSGVNVAGVRMRDLNEHVGTDKDEEHWDDLHKQVIQSAYEVIKLKGYTSWAIGLSVSQLASAILRNSNQVHAVSTLVTGNHGINEEVFLSLPCTLGEDGVTHIVQQKLTGDERASLHKSSAMMHKLEGEGMDFSHSSVFIGNPKIEYDTDFCVTSNSKVVAICSGVRPVKGETRLDLVKRNTEILKTIIPPLVNYSPNAVFIVISNPVDILAWVTWKLSGLPVHQVIGSGTHLDSARFRYLIADRLGIAPCSVHGYIIGEHGDSMVPLWSGVNVAGVQFRDVIPNIGLETDDERWFEIAKHVVKLGAMVRCLKGYSNTAIGLSAADIIIAILRNTQAIIPVSTLVQGHHDVCHDMFLSLPCAIGENGITQIVRMHITEHEKQLFHASANLVYNVQKEIKVKS</sequence>
<evidence type="ECO:0000256" key="3">
    <source>
        <dbReference type="ARBA" id="ARBA00012967"/>
    </source>
</evidence>
<feature type="domain" description="Lactate/malate dehydrogenase N-terminal" evidence="9">
    <location>
        <begin position="377"/>
        <end position="516"/>
    </location>
</feature>
<dbReference type="PANTHER" id="PTHR43128:SF16">
    <property type="entry name" value="L-LACTATE DEHYDROGENASE"/>
    <property type="match status" value="1"/>
</dbReference>
<dbReference type="PRINTS" id="PR00086">
    <property type="entry name" value="LLDHDRGNASE"/>
</dbReference>
<gene>
    <name evidence="11" type="ORF">DBV15_01095</name>
</gene>
<dbReference type="InterPro" id="IPR022383">
    <property type="entry name" value="Lactate/malate_DH_C"/>
</dbReference>
<reference evidence="11 12" key="1">
    <citation type="journal article" date="2019" name="Philos. Trans. R. Soc. Lond., B, Biol. Sci.">
        <title>Ant behaviour and brain gene expression of defending hosts depend on the ecological success of the intruding social parasite.</title>
        <authorList>
            <person name="Kaur R."/>
            <person name="Stoldt M."/>
            <person name="Jongepier E."/>
            <person name="Feldmeyer B."/>
            <person name="Menzel F."/>
            <person name="Bornberg-Bauer E."/>
            <person name="Foitzik S."/>
        </authorList>
    </citation>
    <scope>NUCLEOTIDE SEQUENCE [LARGE SCALE GENOMIC DNA]</scope>
    <source>
        <tissue evidence="11">Whole body</tissue>
    </source>
</reference>
<dbReference type="Proteomes" id="UP000310200">
    <property type="component" value="Unassembled WGS sequence"/>
</dbReference>
<dbReference type="InterPro" id="IPR018177">
    <property type="entry name" value="L-lactate_DH_AS"/>
</dbReference>
<dbReference type="CDD" id="cd05293">
    <property type="entry name" value="LDH_1"/>
    <property type="match status" value="3"/>
</dbReference>
<evidence type="ECO:0000256" key="4">
    <source>
        <dbReference type="ARBA" id="ARBA00023002"/>
    </source>
</evidence>
<evidence type="ECO:0000256" key="1">
    <source>
        <dbReference type="ARBA" id="ARBA00004843"/>
    </source>
</evidence>